<comment type="function">
    <text evidence="8">Broad specificity carboxypetidase that releases amino acids sequentially from the C-terminus, including neutral, aromatic, polar and basic residues.</text>
</comment>
<keyword evidence="9" id="KW-0862">Zinc</keyword>
<feature type="binding site" evidence="9">
    <location>
        <position position="295"/>
    </location>
    <ligand>
        <name>Zn(2+)</name>
        <dbReference type="ChEBI" id="CHEBI:29105"/>
        <note>catalytic</note>
    </ligand>
</feature>
<dbReference type="FunFam" id="1.10.1370.30:FF:000003">
    <property type="entry name" value="Thermostable carboxypeptidase 1"/>
    <property type="match status" value="1"/>
</dbReference>
<feature type="binding site" evidence="9">
    <location>
        <position position="265"/>
    </location>
    <ligand>
        <name>Zn(2+)</name>
        <dbReference type="ChEBI" id="CHEBI:29105"/>
        <note>catalytic</note>
    </ligand>
</feature>
<evidence type="ECO:0000313" key="11">
    <source>
        <dbReference type="EMBL" id="SET31625.1"/>
    </source>
</evidence>
<dbReference type="AlphaFoldDB" id="A0A1I0DIM2"/>
<dbReference type="GO" id="GO:0008270">
    <property type="term" value="F:zinc ion binding"/>
    <property type="evidence" value="ECO:0007669"/>
    <property type="project" value="UniProtKB-ARBA"/>
</dbReference>
<dbReference type="Pfam" id="PF02074">
    <property type="entry name" value="Peptidase_M32"/>
    <property type="match status" value="1"/>
</dbReference>
<keyword evidence="1 8" id="KW-0121">Carboxypeptidase</keyword>
<dbReference type="PIRSF" id="PIRSF006615">
    <property type="entry name" value="Zn_crbxpep_Taq"/>
    <property type="match status" value="1"/>
</dbReference>
<comment type="cofactor">
    <cofactor evidence="9">
        <name>Zn(2+)</name>
        <dbReference type="ChEBI" id="CHEBI:29105"/>
    </cofactor>
    <text evidence="9">Binds 1 zinc ion per subunit.</text>
</comment>
<feature type="active site" description="Proton donor/acceptor" evidence="10">
    <location>
        <position position="266"/>
    </location>
</feature>
<reference evidence="12" key="1">
    <citation type="submission" date="2016-10" db="EMBL/GenBank/DDBJ databases">
        <authorList>
            <person name="Varghese N."/>
            <person name="Submissions S."/>
        </authorList>
    </citation>
    <scope>NUCLEOTIDE SEQUENCE [LARGE SCALE GENOMIC DNA]</scope>
    <source>
        <strain evidence="12">CGMCC 1.3566</strain>
    </source>
</reference>
<dbReference type="CDD" id="cd06460">
    <property type="entry name" value="M32_Taq"/>
    <property type="match status" value="1"/>
</dbReference>
<evidence type="ECO:0000256" key="7">
    <source>
        <dbReference type="ARBA" id="ARBA00061580"/>
    </source>
</evidence>
<evidence type="ECO:0000313" key="12">
    <source>
        <dbReference type="Proteomes" id="UP000199095"/>
    </source>
</evidence>
<sequence>MPTNYTETEQQFLEFLKEIQSYNEAIDVMYWDLRTKAPKKGAKQRSETIGMLSHKVHQMSTSEKMKGFINELKGNTQNEIIHKSVLECEKEYERNAKIPDEEFKKYVVLQSEAETVWEEAREKADFEMFRPYLEQLVEYNIKFAEYWGYEENRYDALLDMFEPGVTVKMLDEVFPALRDSLTPLIEKVQQSEHKPDTSRILVPFAKEKQEAFSLDILKEMGYDFDAGRLDETVHPFMIPLNRNDTRVTTRYDEQDFRMAVFGTIHEGGHALYEQNLSEALTGTPLATGTSNGIHESQSLFWETYVARSKAFWNCYFDTLKAYAPESIGTLSVEQFYRAVNEVKPSFIRIEADEMTYPLHIMVRYELEKGLINQEIDVKDLPKLWNDKMEEYLGIRPENNKEGVLQDVHWAGGSFGYFPSYALGYMYGAQFFYAMNKEFNVQDAIQNGELYRIKSWLTENIHQYGKLKEPLEILRDVTGEDLNADYLVRYLEDKYKDIYQW</sequence>
<dbReference type="PRINTS" id="PR00998">
    <property type="entry name" value="CRBOXYPTASET"/>
</dbReference>
<dbReference type="OrthoDB" id="9772308at2"/>
<dbReference type="Gene3D" id="1.10.1370.30">
    <property type="match status" value="1"/>
</dbReference>
<dbReference type="EMBL" id="FOHJ01000004">
    <property type="protein sequence ID" value="SET31625.1"/>
    <property type="molecule type" value="Genomic_DNA"/>
</dbReference>
<dbReference type="GO" id="GO:0006508">
    <property type="term" value="P:proteolysis"/>
    <property type="evidence" value="ECO:0007669"/>
    <property type="project" value="UniProtKB-UniRule"/>
</dbReference>
<dbReference type="PANTHER" id="PTHR34217:SF1">
    <property type="entry name" value="CARBOXYPEPTIDASE 1"/>
    <property type="match status" value="1"/>
</dbReference>
<evidence type="ECO:0000256" key="10">
    <source>
        <dbReference type="PIRSR" id="PIRSR006615-2"/>
    </source>
</evidence>
<dbReference type="EC" id="3.4.17.19" evidence="8"/>
<gene>
    <name evidence="11" type="ORF">SAMN05421676_10415</name>
</gene>
<keyword evidence="12" id="KW-1185">Reference proteome</keyword>
<comment type="similarity">
    <text evidence="7 8">Belongs to the peptidase M32 family.</text>
</comment>
<name>A0A1I0DIM2_9BACI</name>
<dbReference type="PROSITE" id="PS52034">
    <property type="entry name" value="PEPTIDASE_M32"/>
    <property type="match status" value="1"/>
</dbReference>
<evidence type="ECO:0000256" key="4">
    <source>
        <dbReference type="ARBA" id="ARBA00022801"/>
    </source>
</evidence>
<dbReference type="InterPro" id="IPR001333">
    <property type="entry name" value="Peptidase_M32_Taq"/>
</dbReference>
<evidence type="ECO:0000256" key="2">
    <source>
        <dbReference type="ARBA" id="ARBA00022670"/>
    </source>
</evidence>
<dbReference type="PANTHER" id="PTHR34217">
    <property type="entry name" value="METAL-DEPENDENT CARBOXYPEPTIDASE"/>
    <property type="match status" value="1"/>
</dbReference>
<dbReference type="STRING" id="237682.SAMN05421676_10415"/>
<comment type="catalytic activity">
    <reaction evidence="6 8">
        <text>Release of a C-terminal amino acid with broad specificity, except for -Pro.</text>
        <dbReference type="EC" id="3.4.17.19"/>
    </reaction>
</comment>
<keyword evidence="5 8" id="KW-0482">Metalloprotease</keyword>
<evidence type="ECO:0000256" key="1">
    <source>
        <dbReference type="ARBA" id="ARBA00022645"/>
    </source>
</evidence>
<dbReference type="GO" id="GO:0004181">
    <property type="term" value="F:metallocarboxypeptidase activity"/>
    <property type="evidence" value="ECO:0007669"/>
    <property type="project" value="UniProtKB-UniRule"/>
</dbReference>
<dbReference type="Proteomes" id="UP000199095">
    <property type="component" value="Unassembled WGS sequence"/>
</dbReference>
<dbReference type="RefSeq" id="WP_093133236.1">
    <property type="nucleotide sequence ID" value="NZ_FOHJ01000004.1"/>
</dbReference>
<organism evidence="11 12">
    <name type="scientific">Salinibacillus kushneri</name>
    <dbReference type="NCBI Taxonomy" id="237682"/>
    <lineage>
        <taxon>Bacteria</taxon>
        <taxon>Bacillati</taxon>
        <taxon>Bacillota</taxon>
        <taxon>Bacilli</taxon>
        <taxon>Bacillales</taxon>
        <taxon>Bacillaceae</taxon>
        <taxon>Salinibacillus</taxon>
    </lineage>
</organism>
<protein>
    <recommendedName>
        <fullName evidence="8">Metal-dependent carboxypeptidase</fullName>
        <ecNumber evidence="8">3.4.17.19</ecNumber>
    </recommendedName>
</protein>
<evidence type="ECO:0000256" key="3">
    <source>
        <dbReference type="ARBA" id="ARBA00022723"/>
    </source>
</evidence>
<proteinExistence type="inferred from homology"/>
<evidence type="ECO:0000256" key="6">
    <source>
        <dbReference type="ARBA" id="ARBA00052755"/>
    </source>
</evidence>
<feature type="binding site" evidence="9">
    <location>
        <position position="269"/>
    </location>
    <ligand>
        <name>Zn(2+)</name>
        <dbReference type="ChEBI" id="CHEBI:29105"/>
        <note>catalytic</note>
    </ligand>
</feature>
<dbReference type="SUPFAM" id="SSF55486">
    <property type="entry name" value="Metalloproteases ('zincins'), catalytic domain"/>
    <property type="match status" value="1"/>
</dbReference>
<accession>A0A1I0DIM2</accession>
<keyword evidence="3 8" id="KW-0479">Metal-binding</keyword>
<evidence type="ECO:0000256" key="9">
    <source>
        <dbReference type="PIRSR" id="PIRSR006615-1"/>
    </source>
</evidence>
<keyword evidence="4 8" id="KW-0378">Hydrolase</keyword>
<keyword evidence="2 8" id="KW-0645">Protease</keyword>
<evidence type="ECO:0000256" key="8">
    <source>
        <dbReference type="PIRNR" id="PIRNR006615"/>
    </source>
</evidence>
<evidence type="ECO:0000256" key="5">
    <source>
        <dbReference type="ARBA" id="ARBA00023049"/>
    </source>
</evidence>